<dbReference type="InterPro" id="IPR005302">
    <property type="entry name" value="MoCF_Sase_C"/>
</dbReference>
<evidence type="ECO:0000259" key="1">
    <source>
        <dbReference type="PROSITE" id="PS51340"/>
    </source>
</evidence>
<dbReference type="GO" id="GO:0003824">
    <property type="term" value="F:catalytic activity"/>
    <property type="evidence" value="ECO:0007669"/>
    <property type="project" value="InterPro"/>
</dbReference>
<dbReference type="SUPFAM" id="SSF50800">
    <property type="entry name" value="PK beta-barrel domain-like"/>
    <property type="match status" value="1"/>
</dbReference>
<dbReference type="InterPro" id="IPR011037">
    <property type="entry name" value="Pyrv_Knase-like_insert_dom_sf"/>
</dbReference>
<dbReference type="HOGENOM" id="CLU_028286_3_0_1"/>
<dbReference type="AlphaFoldDB" id="F2RTS5"/>
<dbReference type="Pfam" id="PF03476">
    <property type="entry name" value="MOSC_N"/>
    <property type="match status" value="1"/>
</dbReference>
<protein>
    <recommendedName>
        <fullName evidence="1">MOSC domain-containing protein</fullName>
    </recommendedName>
</protein>
<dbReference type="GO" id="GO:0030151">
    <property type="term" value="F:molybdenum ion binding"/>
    <property type="evidence" value="ECO:0007669"/>
    <property type="project" value="InterPro"/>
</dbReference>
<sequence>MQVSQIYVYPIKSMRPTTLSSAKLTCDGLPYDRTFMLLKVKPDGQLQNMHIDKFPQLSLFLTDIEFPASADQTNGGKVNGNAKDGKGWITVTYKNSSSPHPESGVGNTLRIPLEPETSHLRQFEVMMHRSPTTAYDMGVEYNSWFSAWLGFKIVFAYIGEHRRLALGNFASSGMNGGWMSTISSMIPVPIPGLAGPKDASKVLTFADMAPYLVVSQTSVDDVSSRLPPGEPMDVTKFRPNIVLAGALTAFEEDYWAELIIGDSVKVQLRNNCVRCVSVNVDFDTGAPHKGEAGTVLKKLMKDRRVDKGAKYSPVFGRYGFLHLEEGGSEAVIRVGDAVKVSKVNAERTTLAKSEQMSSL</sequence>
<dbReference type="PROSITE" id="PS51340">
    <property type="entry name" value="MOSC"/>
    <property type="match status" value="1"/>
</dbReference>
<dbReference type="Pfam" id="PF03473">
    <property type="entry name" value="MOSC"/>
    <property type="match status" value="1"/>
</dbReference>
<gene>
    <name evidence="2" type="ORF">TESG_02232</name>
</gene>
<proteinExistence type="predicted"/>
<dbReference type="PANTHER" id="PTHR14237">
    <property type="entry name" value="MOLYBDOPTERIN COFACTOR SULFURASE MOSC"/>
    <property type="match status" value="1"/>
</dbReference>
<dbReference type="PANTHER" id="PTHR14237:SF34">
    <property type="entry name" value="MOSC DOMAIN PROTEIN (AFU_ORTHOLOGUE AFUA_2G07820)"/>
    <property type="match status" value="1"/>
</dbReference>
<dbReference type="GO" id="GO:0030170">
    <property type="term" value="F:pyridoxal phosphate binding"/>
    <property type="evidence" value="ECO:0007669"/>
    <property type="project" value="InterPro"/>
</dbReference>
<dbReference type="EMBL" id="GG698484">
    <property type="protein sequence ID" value="EGD94724.1"/>
    <property type="molecule type" value="Genomic_DNA"/>
</dbReference>
<feature type="domain" description="MOSC" evidence="1">
    <location>
        <begin position="180"/>
        <end position="341"/>
    </location>
</feature>
<dbReference type="Proteomes" id="UP000009172">
    <property type="component" value="Unassembled WGS sequence"/>
</dbReference>
<dbReference type="OrthoDB" id="17255at2759"/>
<evidence type="ECO:0000313" key="3">
    <source>
        <dbReference type="Proteomes" id="UP000009172"/>
    </source>
</evidence>
<dbReference type="InterPro" id="IPR005303">
    <property type="entry name" value="MOCOS_middle"/>
</dbReference>
<reference evidence="3" key="1">
    <citation type="journal article" date="2012" name="MBio">
        <title>Comparative genome analysis of Trichophyton rubrum and related dermatophytes reveals candidate genes involved in infection.</title>
        <authorList>
            <person name="Martinez D.A."/>
            <person name="Oliver B.G."/>
            <person name="Graeser Y."/>
            <person name="Goldberg J.M."/>
            <person name="Li W."/>
            <person name="Martinez-Rossi N.M."/>
            <person name="Monod M."/>
            <person name="Shelest E."/>
            <person name="Barton R.C."/>
            <person name="Birch E."/>
            <person name="Brakhage A.A."/>
            <person name="Chen Z."/>
            <person name="Gurr S.J."/>
            <person name="Heiman D."/>
            <person name="Heitman J."/>
            <person name="Kosti I."/>
            <person name="Rossi A."/>
            <person name="Saif S."/>
            <person name="Samalova M."/>
            <person name="Saunders C.W."/>
            <person name="Shea T."/>
            <person name="Summerbell R.C."/>
            <person name="Xu J."/>
            <person name="Young S."/>
            <person name="Zeng Q."/>
            <person name="Birren B.W."/>
            <person name="Cuomo C.A."/>
            <person name="White T.C."/>
        </authorList>
    </citation>
    <scope>NUCLEOTIDE SEQUENCE [LARGE SCALE GENOMIC DNA]</scope>
    <source>
        <strain evidence="3">CBS 112818</strain>
    </source>
</reference>
<accession>F2RTS5</accession>
<keyword evidence="3" id="KW-1185">Reference proteome</keyword>
<organism evidence="2 3">
    <name type="scientific">Trichophyton tonsurans (strain CBS 112818)</name>
    <name type="common">Scalp ringworm fungus</name>
    <dbReference type="NCBI Taxonomy" id="647933"/>
    <lineage>
        <taxon>Eukaryota</taxon>
        <taxon>Fungi</taxon>
        <taxon>Dikarya</taxon>
        <taxon>Ascomycota</taxon>
        <taxon>Pezizomycotina</taxon>
        <taxon>Eurotiomycetes</taxon>
        <taxon>Eurotiomycetidae</taxon>
        <taxon>Onygenales</taxon>
        <taxon>Arthrodermataceae</taxon>
        <taxon>Trichophyton</taxon>
    </lineage>
</organism>
<name>F2RTS5_TRIT1</name>
<evidence type="ECO:0000313" key="2">
    <source>
        <dbReference type="EMBL" id="EGD94724.1"/>
    </source>
</evidence>